<dbReference type="Proteomes" id="UP000736583">
    <property type="component" value="Unassembled WGS sequence"/>
</dbReference>
<dbReference type="EMBL" id="JAHLQL010000006">
    <property type="protein sequence ID" value="MBU5592957.1"/>
    <property type="molecule type" value="Genomic_DNA"/>
</dbReference>
<evidence type="ECO:0008006" key="3">
    <source>
        <dbReference type="Google" id="ProtNLM"/>
    </source>
</evidence>
<comment type="caution">
    <text evidence="1">The sequence shown here is derived from an EMBL/GenBank/DDBJ whole genome shotgun (WGS) entry which is preliminary data.</text>
</comment>
<evidence type="ECO:0000313" key="1">
    <source>
        <dbReference type="EMBL" id="MBU5592957.1"/>
    </source>
</evidence>
<reference evidence="1 2" key="1">
    <citation type="submission" date="2021-06" db="EMBL/GenBank/DDBJ databases">
        <authorList>
            <person name="Sun Q."/>
            <person name="Li D."/>
        </authorList>
    </citation>
    <scope>NUCLEOTIDE SEQUENCE [LARGE SCALE GENOMIC DNA]</scope>
    <source>
        <strain evidence="1 2">MSJ-4</strain>
    </source>
</reference>
<evidence type="ECO:0000313" key="2">
    <source>
        <dbReference type="Proteomes" id="UP000736583"/>
    </source>
</evidence>
<proteinExistence type="predicted"/>
<gene>
    <name evidence="1" type="ORF">KQI89_14495</name>
</gene>
<name>A0ABS6F626_9CLOT</name>
<accession>A0ABS6F626</accession>
<sequence>MKSFRYGAENSHKYGLETVDYPTISKKSNNVDYIITKKLLDILVKKCNRDTQGILKLPKDLLAIDSTTITVGETRLKWTKYRVQRSGVKLHVAFNVNQMMSV</sequence>
<keyword evidence="2" id="KW-1185">Reference proteome</keyword>
<organism evidence="1 2">
    <name type="scientific">Clostridium simiarum</name>
    <dbReference type="NCBI Taxonomy" id="2841506"/>
    <lineage>
        <taxon>Bacteria</taxon>
        <taxon>Bacillati</taxon>
        <taxon>Bacillota</taxon>
        <taxon>Clostridia</taxon>
        <taxon>Eubacteriales</taxon>
        <taxon>Clostridiaceae</taxon>
        <taxon>Clostridium</taxon>
    </lineage>
</organism>
<protein>
    <recommendedName>
        <fullName evidence="3">Transposase</fullName>
    </recommendedName>
</protein>
<dbReference type="RefSeq" id="WP_216457653.1">
    <property type="nucleotide sequence ID" value="NZ_JAHLQL010000006.1"/>
</dbReference>